<comment type="subunit">
    <text evidence="4 8">Homotetramer.</text>
</comment>
<dbReference type="Proteomes" id="UP000025227">
    <property type="component" value="Unplaced"/>
</dbReference>
<comment type="function">
    <text evidence="2">Catalyzes the hydrolysis of 5-hydroxyisourate (HIU) to 2-oxo-4-hydroxy-4-carboxy-5-ureidoimidazoline (OHCU).</text>
</comment>
<dbReference type="InterPro" id="IPR023416">
    <property type="entry name" value="Transthyretin/HIU_hydrolase_d"/>
</dbReference>
<feature type="domain" description="Transthyretin/hydroxyisourate hydrolase" evidence="10">
    <location>
        <begin position="26"/>
        <end position="135"/>
    </location>
</feature>
<dbReference type="NCBIfam" id="TIGR02962">
    <property type="entry name" value="hdxy_isourate"/>
    <property type="match status" value="1"/>
</dbReference>
<feature type="signal peptide" evidence="9">
    <location>
        <begin position="1"/>
        <end position="20"/>
    </location>
</feature>
<evidence type="ECO:0000256" key="8">
    <source>
        <dbReference type="RuleBase" id="RU361270"/>
    </source>
</evidence>
<feature type="binding site" evidence="7">
    <location>
        <position position="69"/>
    </location>
    <ligand>
        <name>substrate</name>
    </ligand>
</feature>
<dbReference type="GO" id="GO:0033971">
    <property type="term" value="F:hydroxyisourate hydrolase activity"/>
    <property type="evidence" value="ECO:0007669"/>
    <property type="project" value="UniProtKB-EC"/>
</dbReference>
<evidence type="ECO:0000256" key="6">
    <source>
        <dbReference type="ARBA" id="ARBA00022801"/>
    </source>
</evidence>
<dbReference type="OrthoDB" id="10265230at2759"/>
<feature type="binding site" evidence="7">
    <location>
        <position position="133"/>
    </location>
    <ligand>
        <name>substrate</name>
    </ligand>
</feature>
<keyword evidence="6 8" id="KW-0378">Hydrolase</keyword>
<accession>A0A7I5EBJ1</accession>
<proteinExistence type="inferred from homology"/>
<feature type="binding site" evidence="7">
    <location>
        <position position="31"/>
    </location>
    <ligand>
        <name>substrate</name>
    </ligand>
</feature>
<dbReference type="Gene3D" id="2.60.40.180">
    <property type="entry name" value="Transthyretin/hydroxyisourate hydrolase domain"/>
    <property type="match status" value="1"/>
</dbReference>
<dbReference type="InterPro" id="IPR000895">
    <property type="entry name" value="Transthyretin/HIU_hydrolase"/>
</dbReference>
<sequence length="136" mass="15336">MTLMLPLPIVFLCICSLVISQTVPNESISSHVLDTVSGEPAEGVAITAYIKENSKWKQIGKTQTGKNGRVPWVSPNFALRKGVYKLAFGIEQYYKKKNLESFFPYVEVVFKVDDISRHYHIPLTLSPFAYSTYRGS</sequence>
<evidence type="ECO:0000256" key="5">
    <source>
        <dbReference type="ARBA" id="ARBA00022631"/>
    </source>
</evidence>
<dbReference type="CDD" id="cd05822">
    <property type="entry name" value="TLP_HIUase"/>
    <property type="match status" value="1"/>
</dbReference>
<protein>
    <recommendedName>
        <fullName evidence="8">5-hydroxyisourate hydrolase</fullName>
        <shortName evidence="8">HIU hydrolase</shortName>
        <shortName evidence="8">HIUHase</shortName>
        <ecNumber evidence="8">3.5.2.17</ecNumber>
    </recommendedName>
</protein>
<dbReference type="InterPro" id="IPR023418">
    <property type="entry name" value="Thyroxine_BS"/>
</dbReference>
<keyword evidence="9" id="KW-0732">Signal</keyword>
<name>A0A7I5EBJ1_HAECO</name>
<dbReference type="SMART" id="SM00095">
    <property type="entry name" value="TR_THY"/>
    <property type="match status" value="1"/>
</dbReference>
<dbReference type="SUPFAM" id="SSF49472">
    <property type="entry name" value="Transthyretin (synonym: prealbumin)"/>
    <property type="match status" value="1"/>
</dbReference>
<evidence type="ECO:0000256" key="2">
    <source>
        <dbReference type="ARBA" id="ARBA00002704"/>
    </source>
</evidence>
<evidence type="ECO:0000256" key="9">
    <source>
        <dbReference type="SAM" id="SignalP"/>
    </source>
</evidence>
<evidence type="ECO:0000256" key="7">
    <source>
        <dbReference type="PIRSR" id="PIRSR600895-51"/>
    </source>
</evidence>
<evidence type="ECO:0000256" key="4">
    <source>
        <dbReference type="ARBA" id="ARBA00011881"/>
    </source>
</evidence>
<feature type="chain" id="PRO_5029714976" description="5-hydroxyisourate hydrolase" evidence="9">
    <location>
        <begin position="21"/>
        <end position="136"/>
    </location>
</feature>
<keyword evidence="5 8" id="KW-0659">Purine metabolism</keyword>
<dbReference type="EC" id="3.5.2.17" evidence="8"/>
<evidence type="ECO:0000313" key="12">
    <source>
        <dbReference type="WBParaSite" id="HCON_00123400-00001"/>
    </source>
</evidence>
<keyword evidence="11" id="KW-1185">Reference proteome</keyword>
<evidence type="ECO:0000256" key="3">
    <source>
        <dbReference type="ARBA" id="ARBA00009850"/>
    </source>
</evidence>
<comment type="similarity">
    <text evidence="3 8">Belongs to the transthyretin family. 5-hydroxyisourate hydrolase subfamily.</text>
</comment>
<evidence type="ECO:0000256" key="1">
    <source>
        <dbReference type="ARBA" id="ARBA00001043"/>
    </source>
</evidence>
<dbReference type="PANTHER" id="PTHR10395:SF7">
    <property type="entry name" value="5-HYDROXYISOURATE HYDROLASE"/>
    <property type="match status" value="1"/>
</dbReference>
<dbReference type="GO" id="GO:0006144">
    <property type="term" value="P:purine nucleobase metabolic process"/>
    <property type="evidence" value="ECO:0007669"/>
    <property type="project" value="UniProtKB-KW"/>
</dbReference>
<evidence type="ECO:0000259" key="10">
    <source>
        <dbReference type="SMART" id="SM00095"/>
    </source>
</evidence>
<dbReference type="Pfam" id="PF00576">
    <property type="entry name" value="Transthyretin"/>
    <property type="match status" value="1"/>
</dbReference>
<organism evidence="11 12">
    <name type="scientific">Haemonchus contortus</name>
    <name type="common">Barber pole worm</name>
    <dbReference type="NCBI Taxonomy" id="6289"/>
    <lineage>
        <taxon>Eukaryota</taxon>
        <taxon>Metazoa</taxon>
        <taxon>Ecdysozoa</taxon>
        <taxon>Nematoda</taxon>
        <taxon>Chromadorea</taxon>
        <taxon>Rhabditida</taxon>
        <taxon>Rhabditina</taxon>
        <taxon>Rhabditomorpha</taxon>
        <taxon>Strongyloidea</taxon>
        <taxon>Trichostrongylidae</taxon>
        <taxon>Haemonchus</taxon>
    </lineage>
</organism>
<comment type="catalytic activity">
    <reaction evidence="1 8">
        <text>5-hydroxyisourate + H2O = 5-hydroxy-2-oxo-4-ureido-2,5-dihydro-1H-imidazole-5-carboxylate + H(+)</text>
        <dbReference type="Rhea" id="RHEA:23736"/>
        <dbReference type="ChEBI" id="CHEBI:15377"/>
        <dbReference type="ChEBI" id="CHEBI:15378"/>
        <dbReference type="ChEBI" id="CHEBI:18072"/>
        <dbReference type="ChEBI" id="CHEBI:58639"/>
        <dbReference type="EC" id="3.5.2.17"/>
    </reaction>
</comment>
<dbReference type="PANTHER" id="PTHR10395">
    <property type="entry name" value="URICASE AND TRANSTHYRETIN-RELATED"/>
    <property type="match status" value="1"/>
</dbReference>
<dbReference type="OMA" id="CSENQNY"/>
<dbReference type="InterPro" id="IPR014306">
    <property type="entry name" value="Hydroxyisourate_hydrolase"/>
</dbReference>
<dbReference type="InterPro" id="IPR036817">
    <property type="entry name" value="Transthyretin/HIU_hydrolase_sf"/>
</dbReference>
<dbReference type="PROSITE" id="PS00768">
    <property type="entry name" value="TRANSTHYRETIN_1"/>
    <property type="match status" value="1"/>
</dbReference>
<reference evidence="12" key="1">
    <citation type="submission" date="2020-12" db="UniProtKB">
        <authorList>
            <consortium name="WormBaseParasite"/>
        </authorList>
    </citation>
    <scope>IDENTIFICATION</scope>
    <source>
        <strain evidence="12">MHco3</strain>
    </source>
</reference>
<dbReference type="AlphaFoldDB" id="A0A7I5EBJ1"/>
<dbReference type="WBParaSite" id="HCON_00123400-00001">
    <property type="protein sequence ID" value="HCON_00123400-00001"/>
    <property type="gene ID" value="HCON_00123400"/>
</dbReference>
<evidence type="ECO:0000313" key="11">
    <source>
        <dbReference type="Proteomes" id="UP000025227"/>
    </source>
</evidence>
<dbReference type="PRINTS" id="PR00189">
    <property type="entry name" value="TRNSTHYRETIN"/>
</dbReference>